<keyword evidence="4" id="KW-1185">Reference proteome</keyword>
<evidence type="ECO:0000313" key="4">
    <source>
        <dbReference type="Proteomes" id="UP001143307"/>
    </source>
</evidence>
<dbReference type="InterPro" id="IPR032466">
    <property type="entry name" value="Metal_Hydrolase"/>
</dbReference>
<dbReference type="SUPFAM" id="SSF51556">
    <property type="entry name" value="Metallo-dependent hydrolases"/>
    <property type="match status" value="1"/>
</dbReference>
<accession>A0ABT3SVN9</accession>
<dbReference type="PANTHER" id="PTHR11647">
    <property type="entry name" value="HYDRANTOINASE/DIHYDROPYRIMIDINASE FAMILY MEMBER"/>
    <property type="match status" value="1"/>
</dbReference>
<proteinExistence type="predicted"/>
<dbReference type="RefSeq" id="WP_279252877.1">
    <property type="nucleotide sequence ID" value="NZ_SHNP01000003.1"/>
</dbReference>
<evidence type="ECO:0000259" key="2">
    <source>
        <dbReference type="Pfam" id="PF01979"/>
    </source>
</evidence>
<comment type="cofactor">
    <cofactor evidence="1">
        <name>Zn(2+)</name>
        <dbReference type="ChEBI" id="CHEBI:29105"/>
    </cofactor>
</comment>
<dbReference type="Proteomes" id="UP001143307">
    <property type="component" value="Unassembled WGS sequence"/>
</dbReference>
<dbReference type="EMBL" id="SHNP01000003">
    <property type="protein sequence ID" value="MCX2974062.1"/>
    <property type="molecule type" value="Genomic_DNA"/>
</dbReference>
<dbReference type="Gene3D" id="3.20.20.140">
    <property type="entry name" value="Metal-dependent hydrolases"/>
    <property type="match status" value="1"/>
</dbReference>
<evidence type="ECO:0000256" key="1">
    <source>
        <dbReference type="ARBA" id="ARBA00001947"/>
    </source>
</evidence>
<evidence type="ECO:0000313" key="3">
    <source>
        <dbReference type="EMBL" id="MCX2974062.1"/>
    </source>
</evidence>
<dbReference type="Gene3D" id="2.30.40.10">
    <property type="entry name" value="Urease, subunit C, domain 1"/>
    <property type="match status" value="1"/>
</dbReference>
<comment type="caution">
    <text evidence="3">The sequence shown here is derived from an EMBL/GenBank/DDBJ whole genome shotgun (WGS) entry which is preliminary data.</text>
</comment>
<feature type="domain" description="Amidohydrolase-related" evidence="2">
    <location>
        <begin position="517"/>
        <end position="601"/>
    </location>
</feature>
<dbReference type="InterPro" id="IPR011059">
    <property type="entry name" value="Metal-dep_hydrolase_composite"/>
</dbReference>
<reference evidence="3" key="1">
    <citation type="submission" date="2019-02" db="EMBL/GenBank/DDBJ databases">
        <authorList>
            <person name="Li S.-H."/>
        </authorList>
    </citation>
    <scope>NUCLEOTIDE SEQUENCE</scope>
    <source>
        <strain evidence="3">IMCC8485</strain>
    </source>
</reference>
<dbReference type="InterPro" id="IPR050378">
    <property type="entry name" value="Metallo-dep_Hydrolases_sf"/>
</dbReference>
<name>A0ABT3SVN9_9GAMM</name>
<dbReference type="Pfam" id="PF01979">
    <property type="entry name" value="Amidohydro_1"/>
    <property type="match status" value="1"/>
</dbReference>
<dbReference type="PANTHER" id="PTHR11647:SF1">
    <property type="entry name" value="COLLAPSIN RESPONSE MEDIATOR PROTEIN"/>
    <property type="match status" value="1"/>
</dbReference>
<organism evidence="3 4">
    <name type="scientific">Candidatus Seongchinamella marina</name>
    <dbReference type="NCBI Taxonomy" id="2518990"/>
    <lineage>
        <taxon>Bacteria</taxon>
        <taxon>Pseudomonadati</taxon>
        <taxon>Pseudomonadota</taxon>
        <taxon>Gammaproteobacteria</taxon>
        <taxon>Cellvibrionales</taxon>
        <taxon>Halieaceae</taxon>
        <taxon>Seongchinamella</taxon>
    </lineage>
</organism>
<gene>
    <name evidence="3" type="ORF">EYC87_10765</name>
</gene>
<sequence length="623" mass="69761">MSRKTWDTLIQNALVFDGTGEKPREMDIAIKEGRVAAKGMFLPRSMAAEVIDGQGQWLMPGLLDIHTHLDLEVDLDPGLPEVVRHGTTTVLVGNCSLGTCFGSQQEGGQDPIVDCFTRVENIPKSVLRKCVEAVTWQSTGEYMDHFDSMPLGPNVGVFLPHSMLRVEAMGLSESISREPTETEMKRMESLLDTAMDEGYIGMSTDGLPFHYLSNDPHTDKRIPTQFASFGELKRLLGVVRGKDRVWQTTPILENRLKAFLYFTLTSGRLFGKTLKTSALSAIEFALAPKAVKAFLGFAALMNGRLFKGNMHFQALGTSFRIWSDGIVSPLFEELDSTCKLIAKEYDDLDGRRELLNDPEFIQQFRDDWHHGRGENDLASIKARLGMPDVVVPRDFGIMTFDGAPITEWDGETFQQVYNRLTAYQRGQADQARSDAERDAFDKFPRPILDDADFMLHMMREYDKGFRYWVDVANVGNKATLDLLLHKHTLPGFNDSGAHITNMAFFDANLNSLKLAQQKSLETVSTIVKRLTSEPAAFFGLDVGTLELGDQADITMIDPEALRDWDDASGRELIYRELFEHQQMVSRSDGVVTHTFINGEAVWRNGDHTEALGTKTLGRALRAA</sequence>
<dbReference type="SUPFAM" id="SSF51338">
    <property type="entry name" value="Composite domain of metallo-dependent hydrolases"/>
    <property type="match status" value="1"/>
</dbReference>
<dbReference type="InterPro" id="IPR006680">
    <property type="entry name" value="Amidohydro-rel"/>
</dbReference>
<protein>
    <submittedName>
        <fullName evidence="3">Aminoacylase</fullName>
    </submittedName>
</protein>